<accession>A0A1R1MLK7</accession>
<dbReference type="NCBIfam" id="TIGR00254">
    <property type="entry name" value="GGDEF"/>
    <property type="match status" value="1"/>
</dbReference>
<evidence type="ECO:0000313" key="5">
    <source>
        <dbReference type="Proteomes" id="UP000187408"/>
    </source>
</evidence>
<dbReference type="InterPro" id="IPR006674">
    <property type="entry name" value="HD_domain"/>
</dbReference>
<dbReference type="CDD" id="cd00077">
    <property type="entry name" value="HDc"/>
    <property type="match status" value="1"/>
</dbReference>
<dbReference type="InterPro" id="IPR043128">
    <property type="entry name" value="Rev_trsase/Diguanyl_cyclase"/>
</dbReference>
<dbReference type="EMBL" id="MOEN01000011">
    <property type="protein sequence ID" value="OMH40677.1"/>
    <property type="molecule type" value="Genomic_DNA"/>
</dbReference>
<evidence type="ECO:0000259" key="2">
    <source>
        <dbReference type="PROSITE" id="PS51831"/>
    </source>
</evidence>
<dbReference type="PROSITE" id="PS51831">
    <property type="entry name" value="HD"/>
    <property type="match status" value="1"/>
</dbReference>
<keyword evidence="5" id="KW-1185">Reference proteome</keyword>
<dbReference type="PANTHER" id="PTHR43155">
    <property type="entry name" value="CYCLIC DI-GMP PHOSPHODIESTERASE PA4108-RELATED"/>
    <property type="match status" value="1"/>
</dbReference>
<evidence type="ECO:0000313" key="4">
    <source>
        <dbReference type="EMBL" id="OMH40677.1"/>
    </source>
</evidence>
<dbReference type="InterPro" id="IPR000160">
    <property type="entry name" value="GGDEF_dom"/>
</dbReference>
<dbReference type="InterPro" id="IPR029787">
    <property type="entry name" value="Nucleotide_cyclase"/>
</dbReference>
<dbReference type="SMART" id="SM00471">
    <property type="entry name" value="HDc"/>
    <property type="match status" value="1"/>
</dbReference>
<evidence type="ECO:0000259" key="3">
    <source>
        <dbReference type="PROSITE" id="PS51832"/>
    </source>
</evidence>
<dbReference type="OrthoDB" id="9377at2"/>
<feature type="domain" description="GGDEF" evidence="1">
    <location>
        <begin position="226"/>
        <end position="338"/>
    </location>
</feature>
<feature type="domain" description="HD" evidence="2">
    <location>
        <begin position="12"/>
        <end position="134"/>
    </location>
</feature>
<organism evidence="4 5">
    <name type="scientific">Desulfurobacterium indicum</name>
    <dbReference type="NCBI Taxonomy" id="1914305"/>
    <lineage>
        <taxon>Bacteria</taxon>
        <taxon>Pseudomonadati</taxon>
        <taxon>Aquificota</taxon>
        <taxon>Aquificia</taxon>
        <taxon>Desulfurobacteriales</taxon>
        <taxon>Desulfurobacteriaceae</taxon>
        <taxon>Desulfurobacterium</taxon>
    </lineage>
</organism>
<dbReference type="SUPFAM" id="SSF55073">
    <property type="entry name" value="Nucleotide cyclase"/>
    <property type="match status" value="1"/>
</dbReference>
<sequence length="338" mass="39125">MVRGIEIRDSYTRGHSERVAFYSKEIAKNMGLNEQQIEKIYMAALLHDIGKIGIPDSILLKPGKLTKKEFEIIKLHPVLSYELLKDIKPLKPIVDSIKYHHERIDGSGYPDGLKGKEIPLPARIIAVADSFDAMTSDRIYRKGMPKEKAIKELISLAGEKYDSDVVHAAIPIFKSETPPITKSQDFKSLSELEKRRLDYFFRDSLTDAFNRNYLFFLFNNLKEKNTPFKVITVDILKLRELNLEKGWDYGDEILKKLKEMLERTFNPIAIIRYSGDNFVVFIDKKIKNTEIQEKMRKLEEELGVILSIHTINEKDTENIELLTKTLTKIETKGYPDRT</sequence>
<dbReference type="InterPro" id="IPR003607">
    <property type="entry name" value="HD/PDEase_dom"/>
</dbReference>
<dbReference type="Pfam" id="PF13487">
    <property type="entry name" value="HD_5"/>
    <property type="match status" value="1"/>
</dbReference>
<gene>
    <name evidence="4" type="ORF">BLW93_04085</name>
</gene>
<dbReference type="RefSeq" id="WP_076712843.1">
    <property type="nucleotide sequence ID" value="NZ_MOEN01000011.1"/>
</dbReference>
<dbReference type="InterPro" id="IPR006675">
    <property type="entry name" value="HDIG_dom"/>
</dbReference>
<comment type="caution">
    <text evidence="4">The sequence shown here is derived from an EMBL/GenBank/DDBJ whole genome shotgun (WGS) entry which is preliminary data.</text>
</comment>
<dbReference type="PROSITE" id="PS51832">
    <property type="entry name" value="HD_GYP"/>
    <property type="match status" value="1"/>
</dbReference>
<dbReference type="Proteomes" id="UP000187408">
    <property type="component" value="Unassembled WGS sequence"/>
</dbReference>
<evidence type="ECO:0008006" key="6">
    <source>
        <dbReference type="Google" id="ProtNLM"/>
    </source>
</evidence>
<dbReference type="PROSITE" id="PS50887">
    <property type="entry name" value="GGDEF"/>
    <property type="match status" value="1"/>
</dbReference>
<proteinExistence type="predicted"/>
<protein>
    <recommendedName>
        <fullName evidence="6">Diguanylate cyclase</fullName>
    </recommendedName>
</protein>
<dbReference type="NCBIfam" id="TIGR00277">
    <property type="entry name" value="HDIG"/>
    <property type="match status" value="1"/>
</dbReference>
<feature type="domain" description="HD-GYP" evidence="3">
    <location>
        <begin position="1"/>
        <end position="185"/>
    </location>
</feature>
<reference evidence="4 5" key="1">
    <citation type="submission" date="2016-10" db="EMBL/GenBank/DDBJ databases">
        <title>Genome sequence of a sulfur-reducing bacterium Desulfurobacterium indicum K6013.</title>
        <authorList>
            <person name="Cao J."/>
            <person name="Shao Z."/>
            <person name="Alain K."/>
            <person name="Jebbar M."/>
        </authorList>
    </citation>
    <scope>NUCLEOTIDE SEQUENCE [LARGE SCALE GENOMIC DNA]</scope>
    <source>
        <strain evidence="4 5">K6013</strain>
    </source>
</reference>
<dbReference type="STRING" id="1914305.BLW93_04085"/>
<dbReference type="Gene3D" id="1.10.3210.10">
    <property type="entry name" value="Hypothetical protein af1432"/>
    <property type="match status" value="1"/>
</dbReference>
<dbReference type="InterPro" id="IPR037522">
    <property type="entry name" value="HD_GYP_dom"/>
</dbReference>
<dbReference type="SUPFAM" id="SSF109604">
    <property type="entry name" value="HD-domain/PDEase-like"/>
    <property type="match status" value="1"/>
</dbReference>
<dbReference type="Pfam" id="PF00990">
    <property type="entry name" value="GGDEF"/>
    <property type="match status" value="1"/>
</dbReference>
<evidence type="ECO:0000259" key="1">
    <source>
        <dbReference type="PROSITE" id="PS50887"/>
    </source>
</evidence>
<dbReference type="Gene3D" id="3.30.70.270">
    <property type="match status" value="1"/>
</dbReference>
<name>A0A1R1MLK7_9BACT</name>
<dbReference type="AlphaFoldDB" id="A0A1R1MLK7"/>